<keyword evidence="2" id="KW-1185">Reference proteome</keyword>
<dbReference type="AlphaFoldDB" id="A0A1G8KQG9"/>
<dbReference type="Proteomes" id="UP000182130">
    <property type="component" value="Unassembled WGS sequence"/>
</dbReference>
<protein>
    <submittedName>
        <fullName evidence="1">Transcriptional regulator, AbiEi antitoxin, Type IV TA system</fullName>
    </submittedName>
</protein>
<name>A0A1G8KQG9_9MICC</name>
<organism evidence="1 2">
    <name type="scientific">Arthrobacter cupressi</name>
    <dbReference type="NCBI Taxonomy" id="1045773"/>
    <lineage>
        <taxon>Bacteria</taxon>
        <taxon>Bacillati</taxon>
        <taxon>Actinomycetota</taxon>
        <taxon>Actinomycetes</taxon>
        <taxon>Micrococcales</taxon>
        <taxon>Micrococcaceae</taxon>
        <taxon>Arthrobacter</taxon>
    </lineage>
</organism>
<sequence length="316" mass="35054">MTDIPRLILARDSAVHGASAKDLARQAKSGVLHRVRRGVYVERASWAALKPWEQYRLRVSAAAETFESRTVFARQSAASVHGIPTIGSHSVCALTFRNDGGRSRAGVVRHFADPAGVEIRKVDGLLVTDRLRTVLDLAAHTPFVEAVVPVDHILKRDRERGFPALGKEELLAAAEGRYSAAAMRRIHAVVSFANPLSGSAGESYSRALMHAAGFEPPILQQEFRDQRGLIGYTDFYWKKARLVGEFDGFAKYQKEEYLNGMTPAEAVVKEKEREDRIRATGCGVSRWVWRELMDPARLEKKLLAAGVPRRPARSAL</sequence>
<proteinExistence type="predicted"/>
<accession>A0A1G8KQG9</accession>
<dbReference type="EMBL" id="FNEI01000002">
    <property type="protein sequence ID" value="SDI45721.1"/>
    <property type="molecule type" value="Genomic_DNA"/>
</dbReference>
<gene>
    <name evidence="1" type="ORF">SAMN05216555_102331</name>
</gene>
<evidence type="ECO:0000313" key="2">
    <source>
        <dbReference type="Proteomes" id="UP000182130"/>
    </source>
</evidence>
<dbReference type="STRING" id="1045773.SAMN05216555_102331"/>
<reference evidence="2" key="1">
    <citation type="submission" date="2016-10" db="EMBL/GenBank/DDBJ databases">
        <authorList>
            <person name="Varghese N."/>
            <person name="Submissions S."/>
        </authorList>
    </citation>
    <scope>NUCLEOTIDE SEQUENCE [LARGE SCALE GENOMIC DNA]</scope>
    <source>
        <strain evidence="2">CGMCC 1.10783</strain>
    </source>
</reference>
<evidence type="ECO:0000313" key="1">
    <source>
        <dbReference type="EMBL" id="SDI45721.1"/>
    </source>
</evidence>
<dbReference type="OrthoDB" id="5517693at2"/>